<accession>A0ABM4M428</accession>
<reference evidence="2" key="1">
    <citation type="submission" date="2025-08" db="UniProtKB">
        <authorList>
            <consortium name="RefSeq"/>
        </authorList>
    </citation>
    <scope>IDENTIFICATION</scope>
    <source>
        <tissue evidence="2">Blood</tissue>
    </source>
</reference>
<organism evidence="1 2">
    <name type="scientific">Equus przewalskii</name>
    <name type="common">Przewalski's horse</name>
    <name type="synonym">Equus caballus przewalskii</name>
    <dbReference type="NCBI Taxonomy" id="9798"/>
    <lineage>
        <taxon>Eukaryota</taxon>
        <taxon>Metazoa</taxon>
        <taxon>Chordata</taxon>
        <taxon>Craniata</taxon>
        <taxon>Vertebrata</taxon>
        <taxon>Euteleostomi</taxon>
        <taxon>Mammalia</taxon>
        <taxon>Eutheria</taxon>
        <taxon>Laurasiatheria</taxon>
        <taxon>Perissodactyla</taxon>
        <taxon>Equidae</taxon>
        <taxon>Equus</taxon>
    </lineage>
</organism>
<gene>
    <name evidence="2" type="primary">LOC139078947</name>
</gene>
<dbReference type="GeneID" id="139078947"/>
<name>A0ABM4M428_EQUPR</name>
<protein>
    <submittedName>
        <fullName evidence="2">NBPF family member NBPF6-like</fullName>
    </submittedName>
</protein>
<keyword evidence="1" id="KW-1185">Reference proteome</keyword>
<evidence type="ECO:0000313" key="2">
    <source>
        <dbReference type="RefSeq" id="XP_070447445.1"/>
    </source>
</evidence>
<dbReference type="RefSeq" id="XP_070447445.1">
    <property type="nucleotide sequence ID" value="XM_070591344.1"/>
</dbReference>
<proteinExistence type="predicted"/>
<dbReference type="Proteomes" id="UP001652662">
    <property type="component" value="Chromosome 23"/>
</dbReference>
<sequence>MICHFSWTSWIVVTAKPGSAFPPPSGALQPTTILETSGCSSKSLGLDVSLRMKNPAKLEGDALDGLAASKHGYQVIGHINALSALKQKIVKGKLLFSKWRLTCSFPGLQLRVLRVLWVYLLRIFLRMP</sequence>
<evidence type="ECO:0000313" key="1">
    <source>
        <dbReference type="Proteomes" id="UP001652662"/>
    </source>
</evidence>